<accession>A0A847S8W5</accession>
<feature type="signal peptide" evidence="1">
    <location>
        <begin position="1"/>
        <end position="24"/>
    </location>
</feature>
<sequence length="256" mass="28538">MPLTRRELCSGLVLLAACPGMALAAGPVSLTLHYRPAQDLLPVLREQFPRLNLSAWQGQLLASGDPAELDRLQQTLPLLDTPARQLRIQLRQRLTGQDEQQQFELQGQVTIGKHGQLIVGTGSSYIGQQQGQRSRELTQTLMGQADTPLAFSLSQQRLMTQNGNSSWQEAQSGFTLQASVLGGTYRVQLRPQLSAFQGNTVQLQQLQTTVDVPQRGWFAIGDALEQLDQQQRQLLGQRSTERTQQYQVWIQIDTLP</sequence>
<keyword evidence="3" id="KW-1185">Reference proteome</keyword>
<evidence type="ECO:0000313" key="2">
    <source>
        <dbReference type="EMBL" id="NLR75417.1"/>
    </source>
</evidence>
<feature type="chain" id="PRO_5032358859" evidence="1">
    <location>
        <begin position="25"/>
        <end position="256"/>
    </location>
</feature>
<dbReference type="AlphaFoldDB" id="A0A847S8W5"/>
<proteinExistence type="predicted"/>
<dbReference type="PROSITE" id="PS51257">
    <property type="entry name" value="PROKAR_LIPOPROTEIN"/>
    <property type="match status" value="1"/>
</dbReference>
<organism evidence="2 3">
    <name type="scientific">Leeia aquatica</name>
    <dbReference type="NCBI Taxonomy" id="2725557"/>
    <lineage>
        <taxon>Bacteria</taxon>
        <taxon>Pseudomonadati</taxon>
        <taxon>Pseudomonadota</taxon>
        <taxon>Betaproteobacteria</taxon>
        <taxon>Neisseriales</taxon>
        <taxon>Leeiaceae</taxon>
        <taxon>Leeia</taxon>
    </lineage>
</organism>
<dbReference type="Proteomes" id="UP000587991">
    <property type="component" value="Unassembled WGS sequence"/>
</dbReference>
<reference evidence="2 3" key="1">
    <citation type="submission" date="2020-04" db="EMBL/GenBank/DDBJ databases">
        <title>Draft genome of Leeia sp. IMCC25680.</title>
        <authorList>
            <person name="Song J."/>
            <person name="Cho J.-C."/>
        </authorList>
    </citation>
    <scope>NUCLEOTIDE SEQUENCE [LARGE SCALE GENOMIC DNA]</scope>
    <source>
        <strain evidence="2 3">IMCC25680</strain>
    </source>
</reference>
<protein>
    <submittedName>
        <fullName evidence="2">Uncharacterized protein</fullName>
    </submittedName>
</protein>
<dbReference type="RefSeq" id="WP_168877088.1">
    <property type="nucleotide sequence ID" value="NZ_JABAIM010000002.1"/>
</dbReference>
<evidence type="ECO:0000256" key="1">
    <source>
        <dbReference type="SAM" id="SignalP"/>
    </source>
</evidence>
<name>A0A847S8W5_9NEIS</name>
<keyword evidence="1" id="KW-0732">Signal</keyword>
<dbReference type="EMBL" id="JABAIM010000002">
    <property type="protein sequence ID" value="NLR75417.1"/>
    <property type="molecule type" value="Genomic_DNA"/>
</dbReference>
<gene>
    <name evidence="2" type="ORF">HF682_09620</name>
</gene>
<comment type="caution">
    <text evidence="2">The sequence shown here is derived from an EMBL/GenBank/DDBJ whole genome shotgun (WGS) entry which is preliminary data.</text>
</comment>
<evidence type="ECO:0000313" key="3">
    <source>
        <dbReference type="Proteomes" id="UP000587991"/>
    </source>
</evidence>